<evidence type="ECO:0000256" key="3">
    <source>
        <dbReference type="ARBA" id="ARBA00022722"/>
    </source>
</evidence>
<dbReference type="CDD" id="cd09274">
    <property type="entry name" value="RNase_HI_RT_Ty3"/>
    <property type="match status" value="1"/>
</dbReference>
<organism evidence="9 10">
    <name type="scientific">Plasmodiophora brassicae</name>
    <name type="common">Clubroot disease agent</name>
    <dbReference type="NCBI Taxonomy" id="37360"/>
    <lineage>
        <taxon>Eukaryota</taxon>
        <taxon>Sar</taxon>
        <taxon>Rhizaria</taxon>
        <taxon>Endomyxa</taxon>
        <taxon>Phytomyxea</taxon>
        <taxon>Plasmodiophorida</taxon>
        <taxon>Plasmodiophoridae</taxon>
        <taxon>Plasmodiophora</taxon>
    </lineage>
</organism>
<dbReference type="Pfam" id="PF17917">
    <property type="entry name" value="RT_RNaseH"/>
    <property type="match status" value="1"/>
</dbReference>
<dbReference type="GO" id="GO:0016787">
    <property type="term" value="F:hydrolase activity"/>
    <property type="evidence" value="ECO:0007669"/>
    <property type="project" value="UniProtKB-KW"/>
</dbReference>
<geneLocation type="mitochondrion" evidence="9"/>
<dbReference type="EMBL" id="OVEO01000012">
    <property type="protein sequence ID" value="SPQ99680.1"/>
    <property type="molecule type" value="Genomic_DNA"/>
</dbReference>
<name>A0A3P3YIK2_PLABS</name>
<keyword evidence="3" id="KW-0540">Nuclease</keyword>
<evidence type="ECO:0000256" key="6">
    <source>
        <dbReference type="ARBA" id="ARBA00022918"/>
    </source>
</evidence>
<accession>A0A3P3YIK2</accession>
<keyword evidence="6" id="KW-0695">RNA-directed DNA polymerase</keyword>
<dbReference type="GO" id="GO:0003964">
    <property type="term" value="F:RNA-directed DNA polymerase activity"/>
    <property type="evidence" value="ECO:0007669"/>
    <property type="project" value="UniProtKB-KW"/>
</dbReference>
<evidence type="ECO:0000256" key="5">
    <source>
        <dbReference type="ARBA" id="ARBA00022801"/>
    </source>
</evidence>
<dbReference type="PANTHER" id="PTHR34072:SF52">
    <property type="entry name" value="RIBONUCLEASE H"/>
    <property type="match status" value="1"/>
</dbReference>
<evidence type="ECO:0000256" key="2">
    <source>
        <dbReference type="ARBA" id="ARBA00022695"/>
    </source>
</evidence>
<feature type="region of interest" description="Disordered" evidence="7">
    <location>
        <begin position="136"/>
        <end position="155"/>
    </location>
</feature>
<keyword evidence="4" id="KW-0255">Endonuclease</keyword>
<sequence>MIGSGASAPVLAHFNPDRSCEVETDASDFAIAMVLSQRDADDRQRPLAFDSRRLTKEELNYKMHDKEMLAIVQSFEKWRQLLDSARHQTLAHSDHRDLEYFLSTPKLSRRQARWSESLGEFDFRIRHRPGRLHGKADALSRRPVHQPSRAEEETIQRSLPMLSPDHFLPGPLGHTISALRQEANREPLIERIRRQQATVARGLVRGSAGKRVRLSVKASRACAYGAHEARSVERISDALIQKSLHAHRDTECADQTSGDGQPAICSASLMNTNISAPAKRKPHGQKTAINEHAS</sequence>
<proteinExistence type="predicted"/>
<protein>
    <recommendedName>
        <fullName evidence="8">Reverse transcriptase RNase H-like domain-containing protein</fullName>
    </recommendedName>
</protein>
<evidence type="ECO:0000313" key="10">
    <source>
        <dbReference type="Proteomes" id="UP000290189"/>
    </source>
</evidence>
<evidence type="ECO:0000256" key="7">
    <source>
        <dbReference type="SAM" id="MobiDB-lite"/>
    </source>
</evidence>
<feature type="region of interest" description="Disordered" evidence="7">
    <location>
        <begin position="275"/>
        <end position="294"/>
    </location>
</feature>
<keyword evidence="9" id="KW-0496">Mitochondrion</keyword>
<dbReference type="PANTHER" id="PTHR34072">
    <property type="entry name" value="ENZYMATIC POLYPROTEIN-RELATED"/>
    <property type="match status" value="1"/>
</dbReference>
<evidence type="ECO:0000313" key="9">
    <source>
        <dbReference type="EMBL" id="SPQ99680.1"/>
    </source>
</evidence>
<keyword evidence="1" id="KW-0808">Transferase</keyword>
<keyword evidence="2" id="KW-0548">Nucleotidyltransferase</keyword>
<dbReference type="SUPFAM" id="SSF56672">
    <property type="entry name" value="DNA/RNA polymerases"/>
    <property type="match status" value="1"/>
</dbReference>
<reference evidence="9 10" key="1">
    <citation type="submission" date="2018-03" db="EMBL/GenBank/DDBJ databases">
        <authorList>
            <person name="Fogelqvist J."/>
        </authorList>
    </citation>
    <scope>NUCLEOTIDE SEQUENCE [LARGE SCALE GENOMIC DNA]</scope>
</reference>
<dbReference type="InterPro" id="IPR043502">
    <property type="entry name" value="DNA/RNA_pol_sf"/>
</dbReference>
<evidence type="ECO:0000259" key="8">
    <source>
        <dbReference type="Pfam" id="PF17917"/>
    </source>
</evidence>
<gene>
    <name evidence="9" type="ORF">PLBR_LOCUS6895</name>
</gene>
<feature type="domain" description="Reverse transcriptase RNase H-like" evidence="8">
    <location>
        <begin position="15"/>
        <end position="121"/>
    </location>
</feature>
<dbReference type="InterPro" id="IPR041373">
    <property type="entry name" value="RT_RNaseH"/>
</dbReference>
<keyword evidence="5" id="KW-0378">Hydrolase</keyword>
<evidence type="ECO:0000256" key="1">
    <source>
        <dbReference type="ARBA" id="ARBA00022679"/>
    </source>
</evidence>
<dbReference type="GO" id="GO:0004519">
    <property type="term" value="F:endonuclease activity"/>
    <property type="evidence" value="ECO:0007669"/>
    <property type="project" value="UniProtKB-KW"/>
</dbReference>
<dbReference type="AlphaFoldDB" id="A0A3P3YIK2"/>
<dbReference type="Proteomes" id="UP000290189">
    <property type="component" value="Unassembled WGS sequence"/>
</dbReference>
<evidence type="ECO:0000256" key="4">
    <source>
        <dbReference type="ARBA" id="ARBA00022759"/>
    </source>
</evidence>